<comment type="caution">
    <text evidence="1">The sequence shown here is derived from an EMBL/GenBank/DDBJ whole genome shotgun (WGS) entry which is preliminary data.</text>
</comment>
<dbReference type="AlphaFoldDB" id="A0A1J5PSV0"/>
<gene>
    <name evidence="1" type="ORF">GALL_517830</name>
</gene>
<sequence length="93" mass="9604">MALLLEGLVSVRQQAVTVAVIGIVRQPAVLDDGQPKVGILADGVASPAAGHVHGRTPHQAHGAMDDDGVGLVALNHADIEKPGIFPVHDVMHQ</sequence>
<protein>
    <submittedName>
        <fullName evidence="1">Uncharacterized protein</fullName>
    </submittedName>
</protein>
<evidence type="ECO:0000313" key="1">
    <source>
        <dbReference type="EMBL" id="OIQ66645.1"/>
    </source>
</evidence>
<reference evidence="1" key="1">
    <citation type="submission" date="2016-10" db="EMBL/GenBank/DDBJ databases">
        <title>Sequence of Gallionella enrichment culture.</title>
        <authorList>
            <person name="Poehlein A."/>
            <person name="Muehling M."/>
            <person name="Daniel R."/>
        </authorList>
    </citation>
    <scope>NUCLEOTIDE SEQUENCE</scope>
</reference>
<proteinExistence type="predicted"/>
<organism evidence="1">
    <name type="scientific">mine drainage metagenome</name>
    <dbReference type="NCBI Taxonomy" id="410659"/>
    <lineage>
        <taxon>unclassified sequences</taxon>
        <taxon>metagenomes</taxon>
        <taxon>ecological metagenomes</taxon>
    </lineage>
</organism>
<dbReference type="EMBL" id="MLJW01006456">
    <property type="protein sequence ID" value="OIQ66645.1"/>
    <property type="molecule type" value="Genomic_DNA"/>
</dbReference>
<name>A0A1J5PSV0_9ZZZZ</name>
<accession>A0A1J5PSV0</accession>